<reference evidence="8 9" key="1">
    <citation type="submission" date="2019-08" db="EMBL/GenBank/DDBJ databases">
        <title>In-depth cultivation of the pig gut microbiome towards novel bacterial diversity and tailored functional studies.</title>
        <authorList>
            <person name="Wylensek D."/>
            <person name="Hitch T.C.A."/>
            <person name="Clavel T."/>
        </authorList>
    </citation>
    <scope>NUCLEOTIDE SEQUENCE [LARGE SCALE GENOMIC DNA]</scope>
    <source>
        <strain evidence="8 9">Bifido-178-WT-2B</strain>
    </source>
</reference>
<feature type="transmembrane region" description="Helical" evidence="7">
    <location>
        <begin position="50"/>
        <end position="73"/>
    </location>
</feature>
<dbReference type="SUPFAM" id="SSF81345">
    <property type="entry name" value="ABC transporter involved in vitamin B12 uptake, BtuC"/>
    <property type="match status" value="1"/>
</dbReference>
<evidence type="ECO:0000256" key="6">
    <source>
        <dbReference type="RuleBase" id="RU003943"/>
    </source>
</evidence>
<evidence type="ECO:0000313" key="8">
    <source>
        <dbReference type="EMBL" id="MST86790.1"/>
    </source>
</evidence>
<keyword evidence="5 7" id="KW-0472">Membrane</keyword>
<dbReference type="Pfam" id="PF00950">
    <property type="entry name" value="ABC-3"/>
    <property type="match status" value="1"/>
</dbReference>
<dbReference type="InterPro" id="IPR037294">
    <property type="entry name" value="ABC_BtuC-like"/>
</dbReference>
<feature type="transmembrane region" description="Helical" evidence="7">
    <location>
        <begin position="241"/>
        <end position="259"/>
    </location>
</feature>
<feature type="transmembrane region" description="Helical" evidence="7">
    <location>
        <begin position="187"/>
        <end position="207"/>
    </location>
</feature>
<dbReference type="PANTHER" id="PTHR30477:SF13">
    <property type="entry name" value="IRON TRANSPORT SYSTEM MEMBRANE PROTEIN HI_0360-RELATED"/>
    <property type="match status" value="1"/>
</dbReference>
<evidence type="ECO:0000256" key="1">
    <source>
        <dbReference type="ARBA" id="ARBA00004141"/>
    </source>
</evidence>
<keyword evidence="9" id="KW-1185">Reference proteome</keyword>
<gene>
    <name evidence="8" type="ORF">FYJ62_03825</name>
</gene>
<organism evidence="8 9">
    <name type="scientific">Lactobacillus porci</name>
    <dbReference type="NCBI Taxonomy" id="2012477"/>
    <lineage>
        <taxon>Bacteria</taxon>
        <taxon>Bacillati</taxon>
        <taxon>Bacillota</taxon>
        <taxon>Bacilli</taxon>
        <taxon>Lactobacillales</taxon>
        <taxon>Lactobacillaceae</taxon>
        <taxon>Lactobacillus</taxon>
    </lineage>
</organism>
<proteinExistence type="inferred from homology"/>
<dbReference type="EMBL" id="VUMX01000007">
    <property type="protein sequence ID" value="MST86790.1"/>
    <property type="molecule type" value="Genomic_DNA"/>
</dbReference>
<dbReference type="Gene3D" id="1.10.3470.10">
    <property type="entry name" value="ABC transporter involved in vitamin B12 uptake, BtuC"/>
    <property type="match status" value="1"/>
</dbReference>
<sequence length="265" mass="28403">MFAYEFMRNAFWAATFIAITCGVVGVYVVARNFSFLAHTLSEIGFAGAAFAVLMGMQPLTGMLIFALLGSIGVGELSIRSEQKESAISAISAFFVGLGVLFLSLSDSASSYATDILFGSIIGVSPKSVLQLVVLSVVVLLIIFSIQRQLNYDSFDHIGAQAHHINTGLVGVAFLVALAMAVSIGSQVVGSMLVFILLTMPSSTARYLGRSIPSMLGWSVGLALFGVWSGLILGYITNWPVTFFISLIEVTAYLLVYFTHARKKRA</sequence>
<comment type="caution">
    <text evidence="8">The sequence shown here is derived from an EMBL/GenBank/DDBJ whole genome shotgun (WGS) entry which is preliminary data.</text>
</comment>
<comment type="similarity">
    <text evidence="2 6">Belongs to the ABC-3 integral membrane protein family.</text>
</comment>
<accession>A0A6A8MDN2</accession>
<evidence type="ECO:0000256" key="5">
    <source>
        <dbReference type="ARBA" id="ARBA00023136"/>
    </source>
</evidence>
<comment type="subcellular location">
    <subcellularLocation>
        <location evidence="6">Cell membrane</location>
        <topology evidence="6">Multi-pass membrane protein</topology>
    </subcellularLocation>
    <subcellularLocation>
        <location evidence="1">Membrane</location>
        <topology evidence="1">Multi-pass membrane protein</topology>
    </subcellularLocation>
</comment>
<evidence type="ECO:0000256" key="7">
    <source>
        <dbReference type="SAM" id="Phobius"/>
    </source>
</evidence>
<feature type="transmembrane region" description="Helical" evidence="7">
    <location>
        <begin position="164"/>
        <end position="181"/>
    </location>
</feature>
<dbReference type="RefSeq" id="WP_154547904.1">
    <property type="nucleotide sequence ID" value="NZ_VUMX01000007.1"/>
</dbReference>
<dbReference type="AlphaFoldDB" id="A0A6A8MDN2"/>
<evidence type="ECO:0000256" key="4">
    <source>
        <dbReference type="ARBA" id="ARBA00022989"/>
    </source>
</evidence>
<dbReference type="PANTHER" id="PTHR30477">
    <property type="entry name" value="ABC-TRANSPORTER METAL-BINDING PROTEIN"/>
    <property type="match status" value="1"/>
</dbReference>
<dbReference type="GO" id="GO:0043190">
    <property type="term" value="C:ATP-binding cassette (ABC) transporter complex"/>
    <property type="evidence" value="ECO:0007669"/>
    <property type="project" value="InterPro"/>
</dbReference>
<keyword evidence="4 7" id="KW-1133">Transmembrane helix</keyword>
<protein>
    <submittedName>
        <fullName evidence="8">Metal ABC transporter permease</fullName>
    </submittedName>
</protein>
<evidence type="ECO:0000256" key="2">
    <source>
        <dbReference type="ARBA" id="ARBA00008034"/>
    </source>
</evidence>
<evidence type="ECO:0000256" key="3">
    <source>
        <dbReference type="ARBA" id="ARBA00022692"/>
    </source>
</evidence>
<dbReference type="InterPro" id="IPR001626">
    <property type="entry name" value="ABC_TroCD"/>
</dbReference>
<name>A0A6A8MDN2_9LACO</name>
<dbReference type="GO" id="GO:0055085">
    <property type="term" value="P:transmembrane transport"/>
    <property type="evidence" value="ECO:0007669"/>
    <property type="project" value="InterPro"/>
</dbReference>
<dbReference type="Proteomes" id="UP000438120">
    <property type="component" value="Unassembled WGS sequence"/>
</dbReference>
<feature type="transmembrane region" description="Helical" evidence="7">
    <location>
        <begin position="214"/>
        <end position="235"/>
    </location>
</feature>
<keyword evidence="3 6" id="KW-0812">Transmembrane</keyword>
<feature type="transmembrane region" description="Helical" evidence="7">
    <location>
        <begin position="85"/>
        <end position="104"/>
    </location>
</feature>
<keyword evidence="6" id="KW-0813">Transport</keyword>
<feature type="transmembrane region" description="Helical" evidence="7">
    <location>
        <begin position="12"/>
        <end position="30"/>
    </location>
</feature>
<feature type="transmembrane region" description="Helical" evidence="7">
    <location>
        <begin position="116"/>
        <end position="143"/>
    </location>
</feature>
<evidence type="ECO:0000313" key="9">
    <source>
        <dbReference type="Proteomes" id="UP000438120"/>
    </source>
</evidence>
<dbReference type="OrthoDB" id="9798540at2"/>
<dbReference type="GO" id="GO:0010043">
    <property type="term" value="P:response to zinc ion"/>
    <property type="evidence" value="ECO:0007669"/>
    <property type="project" value="TreeGrafter"/>
</dbReference>